<evidence type="ECO:0000313" key="2">
    <source>
        <dbReference type="Proteomes" id="UP000032142"/>
    </source>
</evidence>
<comment type="caution">
    <text evidence="1">The sequence shown here is derived from an EMBL/GenBank/DDBJ whole genome shotgun (WGS) entry which is preliminary data.</text>
</comment>
<gene>
    <name evidence="1" type="ORF">F383_24394</name>
</gene>
<name>A0A0B0MPF6_GOSAR</name>
<organism evidence="1 2">
    <name type="scientific">Gossypium arboreum</name>
    <name type="common">Tree cotton</name>
    <name type="synonym">Gossypium nanking</name>
    <dbReference type="NCBI Taxonomy" id="29729"/>
    <lineage>
        <taxon>Eukaryota</taxon>
        <taxon>Viridiplantae</taxon>
        <taxon>Streptophyta</taxon>
        <taxon>Embryophyta</taxon>
        <taxon>Tracheophyta</taxon>
        <taxon>Spermatophyta</taxon>
        <taxon>Magnoliopsida</taxon>
        <taxon>eudicotyledons</taxon>
        <taxon>Gunneridae</taxon>
        <taxon>Pentapetalae</taxon>
        <taxon>rosids</taxon>
        <taxon>malvids</taxon>
        <taxon>Malvales</taxon>
        <taxon>Malvaceae</taxon>
        <taxon>Malvoideae</taxon>
        <taxon>Gossypium</taxon>
    </lineage>
</organism>
<keyword evidence="2" id="KW-1185">Reference proteome</keyword>
<accession>A0A0B0MPF6</accession>
<reference evidence="2" key="1">
    <citation type="submission" date="2014-09" db="EMBL/GenBank/DDBJ databases">
        <authorList>
            <person name="Mudge J."/>
            <person name="Ramaraj T."/>
            <person name="Lindquist I.E."/>
            <person name="Bharti A.K."/>
            <person name="Sundararajan A."/>
            <person name="Cameron C.T."/>
            <person name="Woodward J.E."/>
            <person name="May G.D."/>
            <person name="Brubaker C."/>
            <person name="Broadhvest J."/>
            <person name="Wilkins T.A."/>
        </authorList>
    </citation>
    <scope>NUCLEOTIDE SEQUENCE</scope>
    <source>
        <strain evidence="2">cv. AKA8401</strain>
    </source>
</reference>
<protein>
    <submittedName>
        <fullName evidence="1">Uncharacterized protein</fullName>
    </submittedName>
</protein>
<evidence type="ECO:0000313" key="1">
    <source>
        <dbReference type="EMBL" id="KHG02660.1"/>
    </source>
</evidence>
<sequence length="28" mass="3388">MELNRDILYIFSLFLYKFHPISNNGARD</sequence>
<proteinExistence type="predicted"/>
<dbReference type="AlphaFoldDB" id="A0A0B0MPF6"/>
<dbReference type="Proteomes" id="UP000032142">
    <property type="component" value="Unassembled WGS sequence"/>
</dbReference>
<dbReference type="EMBL" id="JRRC01284797">
    <property type="protein sequence ID" value="KHG02660.1"/>
    <property type="molecule type" value="Genomic_DNA"/>
</dbReference>